<accession>A0ABW3CA04</accession>
<name>A0ABW3CA04_9ACTN</name>
<sequence>APQFPPAYRDILAVLADHPEGPKDIALALGQSQPPSTVFLLVGALRLVPYLLPLPVFAFLPRVLELIAGGRGVTFVLLSHIWPTFLATVGLTAATGIMVTATRIRALLRQQRRQSASAPLHPQAHTSTTGT</sequence>
<evidence type="ECO:0000313" key="3">
    <source>
        <dbReference type="Proteomes" id="UP001597083"/>
    </source>
</evidence>
<keyword evidence="3" id="KW-1185">Reference proteome</keyword>
<proteinExistence type="predicted"/>
<dbReference type="EMBL" id="JBHTIR010000093">
    <property type="protein sequence ID" value="MFD0850749.1"/>
    <property type="molecule type" value="Genomic_DNA"/>
</dbReference>
<protein>
    <recommendedName>
        <fullName evidence="4">TVP38/TMEM64 family membrane protein</fullName>
    </recommendedName>
</protein>
<evidence type="ECO:0000256" key="1">
    <source>
        <dbReference type="SAM" id="Phobius"/>
    </source>
</evidence>
<comment type="caution">
    <text evidence="2">The sequence shown here is derived from an EMBL/GenBank/DDBJ whole genome shotgun (WGS) entry which is preliminary data.</text>
</comment>
<feature type="non-terminal residue" evidence="2">
    <location>
        <position position="1"/>
    </location>
</feature>
<gene>
    <name evidence="2" type="ORF">ACFQ07_00695</name>
</gene>
<feature type="transmembrane region" description="Helical" evidence="1">
    <location>
        <begin position="38"/>
        <end position="60"/>
    </location>
</feature>
<keyword evidence="1" id="KW-0472">Membrane</keyword>
<dbReference type="Proteomes" id="UP001597083">
    <property type="component" value="Unassembled WGS sequence"/>
</dbReference>
<reference evidence="3" key="1">
    <citation type="journal article" date="2019" name="Int. J. Syst. Evol. Microbiol.">
        <title>The Global Catalogue of Microorganisms (GCM) 10K type strain sequencing project: providing services to taxonomists for standard genome sequencing and annotation.</title>
        <authorList>
            <consortium name="The Broad Institute Genomics Platform"/>
            <consortium name="The Broad Institute Genome Sequencing Center for Infectious Disease"/>
            <person name="Wu L."/>
            <person name="Ma J."/>
        </authorList>
    </citation>
    <scope>NUCLEOTIDE SEQUENCE [LARGE SCALE GENOMIC DNA]</scope>
    <source>
        <strain evidence="3">JCM 31696</strain>
    </source>
</reference>
<evidence type="ECO:0008006" key="4">
    <source>
        <dbReference type="Google" id="ProtNLM"/>
    </source>
</evidence>
<keyword evidence="1" id="KW-0812">Transmembrane</keyword>
<keyword evidence="1" id="KW-1133">Transmembrane helix</keyword>
<evidence type="ECO:0000313" key="2">
    <source>
        <dbReference type="EMBL" id="MFD0850749.1"/>
    </source>
</evidence>
<feature type="transmembrane region" description="Helical" evidence="1">
    <location>
        <begin position="80"/>
        <end position="104"/>
    </location>
</feature>
<organism evidence="2 3">
    <name type="scientific">Actinomadura adrarensis</name>
    <dbReference type="NCBI Taxonomy" id="1819600"/>
    <lineage>
        <taxon>Bacteria</taxon>
        <taxon>Bacillati</taxon>
        <taxon>Actinomycetota</taxon>
        <taxon>Actinomycetes</taxon>
        <taxon>Streptosporangiales</taxon>
        <taxon>Thermomonosporaceae</taxon>
        <taxon>Actinomadura</taxon>
    </lineage>
</organism>